<protein>
    <submittedName>
        <fullName evidence="2">Uncharacterized protein</fullName>
    </submittedName>
</protein>
<keyword evidence="1" id="KW-0175">Coiled coil</keyword>
<keyword evidence="3" id="KW-1185">Reference proteome</keyword>
<dbReference type="Proteomes" id="UP000190105">
    <property type="component" value="Unassembled WGS sequence"/>
</dbReference>
<dbReference type="AlphaFoldDB" id="A0A1T4XMZ3"/>
<dbReference type="STRING" id="1147123.SAMN05443428_11080"/>
<organism evidence="2 3">
    <name type="scientific">Caloramator quimbayensis</name>
    <dbReference type="NCBI Taxonomy" id="1147123"/>
    <lineage>
        <taxon>Bacteria</taxon>
        <taxon>Bacillati</taxon>
        <taxon>Bacillota</taxon>
        <taxon>Clostridia</taxon>
        <taxon>Eubacteriales</taxon>
        <taxon>Clostridiaceae</taxon>
        <taxon>Caloramator</taxon>
    </lineage>
</organism>
<name>A0A1T4XMZ3_9CLOT</name>
<reference evidence="3" key="1">
    <citation type="submission" date="2017-02" db="EMBL/GenBank/DDBJ databases">
        <authorList>
            <person name="Varghese N."/>
            <person name="Submissions S."/>
        </authorList>
    </citation>
    <scope>NUCLEOTIDE SEQUENCE [LARGE SCALE GENOMIC DNA]</scope>
    <source>
        <strain evidence="3">USBA 833</strain>
    </source>
</reference>
<proteinExistence type="predicted"/>
<dbReference type="OrthoDB" id="1957067at2"/>
<dbReference type="RefSeq" id="WP_078696609.1">
    <property type="nucleotide sequence ID" value="NZ_FUYH01000010.1"/>
</dbReference>
<sequence>MDVSMEEVIKNIIHIDKNAAELKRNFDKEIEDRKKKVKEEIESLKCEIVDKELERIKRQQENEIEETLKNTKVMKEAAYKDCEEMKIKFQLQKDKLIQDIFNHIFNQSA</sequence>
<feature type="coiled-coil region" evidence="1">
    <location>
        <begin position="5"/>
        <end position="77"/>
    </location>
</feature>
<accession>A0A1T4XMZ3</accession>
<evidence type="ECO:0000313" key="2">
    <source>
        <dbReference type="EMBL" id="SKA90481.1"/>
    </source>
</evidence>
<evidence type="ECO:0000256" key="1">
    <source>
        <dbReference type="SAM" id="Coils"/>
    </source>
</evidence>
<evidence type="ECO:0000313" key="3">
    <source>
        <dbReference type="Proteomes" id="UP000190105"/>
    </source>
</evidence>
<dbReference type="EMBL" id="FUYH01000010">
    <property type="protein sequence ID" value="SKA90481.1"/>
    <property type="molecule type" value="Genomic_DNA"/>
</dbReference>
<gene>
    <name evidence="2" type="ORF">SAMN05443428_11080</name>
</gene>